<proteinExistence type="predicted"/>
<evidence type="ECO:0000256" key="1">
    <source>
        <dbReference type="SAM" id="MobiDB-lite"/>
    </source>
</evidence>
<sequence>MTSATMPLKPVQELKVVWSMGMDDSAIGTVEVVCESAESYGVTSYHLYTVGFNEKVVPGSFEGRVNGRELVYISKKVPNWKVIGSDSSASTTLSGSSNTLVNSGEMEETKAGGVDDIASIAHLRNNSMTVNRLKRPRQKDKFDLTPFHSLKEDRRREDGVYPHISEYLEMENGVWDVVYSEHGSCQSIGRIVTHKGVYGNAVVAELGPGYVPGRFIHFQFQVEQIYTKLRPPLVRQYYDQANPVNLVPKLVLNMKTIPPFRQRMYISVRGWGSRNLGSTIAELSPTCVLEKFVDSEMTTFQVPPQSLTDVPLKREFELTLYHSIVLKEVKVCVRRSYVVAKFTQAGDGVFNVRYTMDFDAEIITPVTPSLEGRLLYTEISIADGPVESAELCHSHRFVNDCGVRVTNDESLSYVQLMIPYNGGDGDVIESLQLSFEKQYSSQVSAIYIPRIQNPEGNHLQHNIIVSVMSCFCPFKVDTSKWKLTEDASTSAQCVTYSAKSSKEQQSLVLFLQKQHTKPHNLNSGVRDIIYKLVHTGVDSRVSAVRLEMSAIVDVSQSCIGRRIMELNSLASWGYPKIVCIDNVQSLMGEFSFDDEYKVSIYRRSLSKRRDVEVKFIWSVRVLNSPHTLFKGRIPSIANDTESNIKLEALSTDCIDTPVYGYVQPETRPRPFYLANGHVVIHTASFTDNLAIKLTTVDPKPQKPSRKKEDVYDGDEGGSIFSSDGEESQQQPSQLRDKGIKWIVLLILFAIFTITCHRTYHTLVDIYDHHQQEH</sequence>
<gene>
    <name evidence="2" type="ORF">TRICI_003557</name>
</gene>
<organism evidence="2 3">
    <name type="scientific">Trichomonascus ciferrii</name>
    <dbReference type="NCBI Taxonomy" id="44093"/>
    <lineage>
        <taxon>Eukaryota</taxon>
        <taxon>Fungi</taxon>
        <taxon>Dikarya</taxon>
        <taxon>Ascomycota</taxon>
        <taxon>Saccharomycotina</taxon>
        <taxon>Dipodascomycetes</taxon>
        <taxon>Dipodascales</taxon>
        <taxon>Trichomonascaceae</taxon>
        <taxon>Trichomonascus</taxon>
        <taxon>Trichomonascus ciferrii complex</taxon>
    </lineage>
</organism>
<dbReference type="Proteomes" id="UP000761534">
    <property type="component" value="Unassembled WGS sequence"/>
</dbReference>
<dbReference type="EMBL" id="SWFS01000259">
    <property type="protein sequence ID" value="KAA8912277.1"/>
    <property type="molecule type" value="Genomic_DNA"/>
</dbReference>
<dbReference type="AlphaFoldDB" id="A0A642V2Z5"/>
<reference evidence="2" key="1">
    <citation type="journal article" date="2019" name="G3 (Bethesda)">
        <title>Genome Assemblies of Two Rare Opportunistic Yeast Pathogens: Diutina rugosa (syn. Candida rugosa) and Trichomonascus ciferrii (syn. Candida ciferrii).</title>
        <authorList>
            <person name="Mixao V."/>
            <person name="Saus E."/>
            <person name="Hansen A.P."/>
            <person name="Lass-Florl C."/>
            <person name="Gabaldon T."/>
        </authorList>
    </citation>
    <scope>NUCLEOTIDE SEQUENCE</scope>
    <source>
        <strain evidence="2">CBS 4856</strain>
    </source>
</reference>
<protein>
    <submittedName>
        <fullName evidence="2">Uncharacterized protein</fullName>
    </submittedName>
</protein>
<dbReference type="VEuPathDB" id="FungiDB:TRICI_003557"/>
<comment type="caution">
    <text evidence="2">The sequence shown here is derived from an EMBL/GenBank/DDBJ whole genome shotgun (WGS) entry which is preliminary data.</text>
</comment>
<name>A0A642V2Z5_9ASCO</name>
<keyword evidence="3" id="KW-1185">Reference proteome</keyword>
<feature type="region of interest" description="Disordered" evidence="1">
    <location>
        <begin position="696"/>
        <end position="732"/>
    </location>
</feature>
<evidence type="ECO:0000313" key="2">
    <source>
        <dbReference type="EMBL" id="KAA8912277.1"/>
    </source>
</evidence>
<evidence type="ECO:0000313" key="3">
    <source>
        <dbReference type="Proteomes" id="UP000761534"/>
    </source>
</evidence>
<accession>A0A642V2Z5</accession>